<keyword evidence="4 6" id="KW-0067">ATP-binding</keyword>
<dbReference type="EMBL" id="CP126980">
    <property type="protein sequence ID" value="WIM92871.1"/>
    <property type="molecule type" value="Genomic_DNA"/>
</dbReference>
<evidence type="ECO:0000256" key="2">
    <source>
        <dbReference type="ARBA" id="ARBA00022448"/>
    </source>
</evidence>
<feature type="domain" description="ABC transporter" evidence="5">
    <location>
        <begin position="5"/>
        <end position="230"/>
    </location>
</feature>
<dbReference type="RefSeq" id="WP_284914078.1">
    <property type="nucleotide sequence ID" value="NZ_CP126980.1"/>
</dbReference>
<organism evidence="6 7">
    <name type="scientific">Actinoplanes oblitus</name>
    <dbReference type="NCBI Taxonomy" id="3040509"/>
    <lineage>
        <taxon>Bacteria</taxon>
        <taxon>Bacillati</taxon>
        <taxon>Actinomycetota</taxon>
        <taxon>Actinomycetes</taxon>
        <taxon>Micromonosporales</taxon>
        <taxon>Micromonosporaceae</taxon>
        <taxon>Actinoplanes</taxon>
    </lineage>
</organism>
<dbReference type="GO" id="GO:0005524">
    <property type="term" value="F:ATP binding"/>
    <property type="evidence" value="ECO:0007669"/>
    <property type="project" value="UniProtKB-KW"/>
</dbReference>
<dbReference type="CDD" id="cd03230">
    <property type="entry name" value="ABC_DR_subfamily_A"/>
    <property type="match status" value="1"/>
</dbReference>
<protein>
    <submittedName>
        <fullName evidence="6">ABC transporter ATP-binding protein</fullName>
    </submittedName>
</protein>
<dbReference type="InterPro" id="IPR003439">
    <property type="entry name" value="ABC_transporter-like_ATP-bd"/>
</dbReference>
<accession>A0ABY8W4T0</accession>
<gene>
    <name evidence="6" type="ORF">ACTOB_004829</name>
</gene>
<keyword evidence="2" id="KW-0813">Transport</keyword>
<evidence type="ECO:0000313" key="6">
    <source>
        <dbReference type="EMBL" id="WIM92871.1"/>
    </source>
</evidence>
<dbReference type="SUPFAM" id="SSF52540">
    <property type="entry name" value="P-loop containing nucleoside triphosphate hydrolases"/>
    <property type="match status" value="1"/>
</dbReference>
<dbReference type="InterPro" id="IPR003593">
    <property type="entry name" value="AAA+_ATPase"/>
</dbReference>
<dbReference type="InterPro" id="IPR027417">
    <property type="entry name" value="P-loop_NTPase"/>
</dbReference>
<comment type="similarity">
    <text evidence="1">Belongs to the ABC transporter superfamily.</text>
</comment>
<sequence>MGIAIQTWQLSKTYHGRPALSAMDLTVPSDMVFGYLGPNGAGKTTTIRLLAGLLRPSGGRAEIGGHDVVREREQAQRRIGYLPGDFAGYPRMTAAAYLDYLGHLRGGPDHGTIRALADRLDLDLTVRIGAMSHGTRQKVGIVQAFMHTPALLVLDEPTAGLDPLIQREFLGLVREARDRGQTVFLSSHNLYEVEAVADMVGILVRGRLAVVEEVGKLKAQAVRRIDLTFAGVPPDAVLREVAAVQQLTVTGHTAHLVVEGHTAELLRVAAPYGVEQIVTHEPDLEDVFLSYYDAQG</sequence>
<dbReference type="PANTHER" id="PTHR43335:SF4">
    <property type="entry name" value="ABC TRANSPORTER, ATP-BINDING PROTEIN"/>
    <property type="match status" value="1"/>
</dbReference>
<reference evidence="6 7" key="1">
    <citation type="submission" date="2023-06" db="EMBL/GenBank/DDBJ databases">
        <authorList>
            <person name="Yushchuk O."/>
            <person name="Binda E."/>
            <person name="Ruckert-Reed C."/>
            <person name="Fedorenko V."/>
            <person name="Kalinowski J."/>
            <person name="Marinelli F."/>
        </authorList>
    </citation>
    <scope>NUCLEOTIDE SEQUENCE [LARGE SCALE GENOMIC DNA]</scope>
    <source>
        <strain evidence="6 7">NRRL 3884</strain>
    </source>
</reference>
<keyword evidence="7" id="KW-1185">Reference proteome</keyword>
<evidence type="ECO:0000259" key="5">
    <source>
        <dbReference type="PROSITE" id="PS50893"/>
    </source>
</evidence>
<dbReference type="PROSITE" id="PS50893">
    <property type="entry name" value="ABC_TRANSPORTER_2"/>
    <property type="match status" value="1"/>
</dbReference>
<proteinExistence type="inferred from homology"/>
<evidence type="ECO:0000256" key="3">
    <source>
        <dbReference type="ARBA" id="ARBA00022741"/>
    </source>
</evidence>
<evidence type="ECO:0000256" key="4">
    <source>
        <dbReference type="ARBA" id="ARBA00022840"/>
    </source>
</evidence>
<evidence type="ECO:0000256" key="1">
    <source>
        <dbReference type="ARBA" id="ARBA00005417"/>
    </source>
</evidence>
<dbReference type="Pfam" id="PF00005">
    <property type="entry name" value="ABC_tran"/>
    <property type="match status" value="1"/>
</dbReference>
<dbReference type="Gene3D" id="3.40.50.300">
    <property type="entry name" value="P-loop containing nucleotide triphosphate hydrolases"/>
    <property type="match status" value="1"/>
</dbReference>
<evidence type="ECO:0000313" key="7">
    <source>
        <dbReference type="Proteomes" id="UP001240150"/>
    </source>
</evidence>
<dbReference type="SMART" id="SM00382">
    <property type="entry name" value="AAA"/>
    <property type="match status" value="1"/>
</dbReference>
<name>A0ABY8W4T0_9ACTN</name>
<keyword evidence="3" id="KW-0547">Nucleotide-binding</keyword>
<dbReference type="Proteomes" id="UP001240150">
    <property type="component" value="Chromosome"/>
</dbReference>
<dbReference type="PANTHER" id="PTHR43335">
    <property type="entry name" value="ABC TRANSPORTER, ATP-BINDING PROTEIN"/>
    <property type="match status" value="1"/>
</dbReference>